<dbReference type="OrthoDB" id="9806592at2"/>
<dbReference type="InterPro" id="IPR001907">
    <property type="entry name" value="ClpP"/>
</dbReference>
<dbReference type="eggNOG" id="COG0740">
    <property type="taxonomic scope" value="Bacteria"/>
</dbReference>
<protein>
    <recommendedName>
        <fullName evidence="6">ATP-dependent Clp protease proteolytic subunit</fullName>
    </recommendedName>
</protein>
<dbReference type="Proteomes" id="UP000023430">
    <property type="component" value="Unassembled WGS sequence"/>
</dbReference>
<keyword evidence="4" id="KW-0378">Hydrolase</keyword>
<comment type="caution">
    <text evidence="7">The sequence shown here is derived from an EMBL/GenBank/DDBJ whole genome shotgun (WGS) entry which is preliminary data.</text>
</comment>
<dbReference type="InterPro" id="IPR029045">
    <property type="entry name" value="ClpP/crotonase-like_dom_sf"/>
</dbReference>
<evidence type="ECO:0000313" key="8">
    <source>
        <dbReference type="Proteomes" id="UP000023430"/>
    </source>
</evidence>
<dbReference type="PANTHER" id="PTHR10381">
    <property type="entry name" value="ATP-DEPENDENT CLP PROTEASE PROTEOLYTIC SUBUNIT"/>
    <property type="match status" value="1"/>
</dbReference>
<evidence type="ECO:0000256" key="1">
    <source>
        <dbReference type="ARBA" id="ARBA00007039"/>
    </source>
</evidence>
<dbReference type="RefSeq" id="WP_043775404.1">
    <property type="nucleotide sequence ID" value="NZ_JAME01000079.1"/>
</dbReference>
<keyword evidence="3" id="KW-0645">Protease</keyword>
<dbReference type="NCBIfam" id="NF045542">
    <property type="entry name" value="Clp_rel_HeadMat"/>
    <property type="match status" value="1"/>
</dbReference>
<dbReference type="PATRIC" id="fig|1449351.3.peg.4534"/>
<evidence type="ECO:0000256" key="3">
    <source>
        <dbReference type="ARBA" id="ARBA00022670"/>
    </source>
</evidence>
<dbReference type="Gene3D" id="3.90.226.10">
    <property type="entry name" value="2-enoyl-CoA Hydratase, Chain A, domain 1"/>
    <property type="match status" value="1"/>
</dbReference>
<evidence type="ECO:0000256" key="2">
    <source>
        <dbReference type="ARBA" id="ARBA00022490"/>
    </source>
</evidence>
<dbReference type="GO" id="GO:0004252">
    <property type="term" value="F:serine-type endopeptidase activity"/>
    <property type="evidence" value="ECO:0007669"/>
    <property type="project" value="InterPro"/>
</dbReference>
<keyword evidence="5" id="KW-0720">Serine protease</keyword>
<name>X7F3A8_9RHOB</name>
<evidence type="ECO:0000256" key="6">
    <source>
        <dbReference type="RuleBase" id="RU003567"/>
    </source>
</evidence>
<dbReference type="InterPro" id="IPR023562">
    <property type="entry name" value="ClpP/TepA"/>
</dbReference>
<dbReference type="GO" id="GO:0051117">
    <property type="term" value="F:ATPase binding"/>
    <property type="evidence" value="ECO:0007669"/>
    <property type="project" value="TreeGrafter"/>
</dbReference>
<dbReference type="GO" id="GO:0006515">
    <property type="term" value="P:protein quality control for misfolded or incompletely synthesized proteins"/>
    <property type="evidence" value="ECO:0007669"/>
    <property type="project" value="TreeGrafter"/>
</dbReference>
<dbReference type="CDD" id="cd07016">
    <property type="entry name" value="S14_ClpP_1"/>
    <property type="match status" value="1"/>
</dbReference>
<keyword evidence="2" id="KW-0963">Cytoplasm</keyword>
<evidence type="ECO:0000313" key="7">
    <source>
        <dbReference type="EMBL" id="ETX26561.1"/>
    </source>
</evidence>
<dbReference type="STRING" id="1449351.RISW2_21990"/>
<dbReference type="SUPFAM" id="SSF52096">
    <property type="entry name" value="ClpP/crotonase"/>
    <property type="match status" value="1"/>
</dbReference>
<organism evidence="7 8">
    <name type="scientific">Roseivivax isoporae LMG 25204</name>
    <dbReference type="NCBI Taxonomy" id="1449351"/>
    <lineage>
        <taxon>Bacteria</taxon>
        <taxon>Pseudomonadati</taxon>
        <taxon>Pseudomonadota</taxon>
        <taxon>Alphaproteobacteria</taxon>
        <taxon>Rhodobacterales</taxon>
        <taxon>Roseobacteraceae</taxon>
        <taxon>Roseivivax</taxon>
    </lineage>
</organism>
<gene>
    <name evidence="7" type="ORF">RISW2_21990</name>
</gene>
<dbReference type="PANTHER" id="PTHR10381:SF70">
    <property type="entry name" value="ATP-DEPENDENT CLP PROTEASE PROTEOLYTIC SUBUNIT"/>
    <property type="match status" value="1"/>
</dbReference>
<evidence type="ECO:0000256" key="5">
    <source>
        <dbReference type="ARBA" id="ARBA00022825"/>
    </source>
</evidence>
<sequence>MSLRNLPELNADRLPKVCAFELDDAALERWNAAVQPKAAGETTITILDAIGEDWDGSGVTARRVAAALRSIGEKEVTVEINSPGGDFFEGVAIYNALRAHPQKVTVRILGLAASAASVIAMAGDEIQIGKAGFMMVHNAWVMAIGNRHDLREAADMMEPFDDAMATLYASRAGVAKPEAAAWMDKETWFNGEQAVEAGLADGYLPADAVVEDAARAREQSGVKAVKRIDVALARNGIPRSERRALLAEVKGGTQDAAPTVTHDADEWTAAARQLITTISS</sequence>
<dbReference type="Pfam" id="PF00574">
    <property type="entry name" value="CLP_protease"/>
    <property type="match status" value="1"/>
</dbReference>
<accession>X7F3A8</accession>
<dbReference type="PRINTS" id="PR00127">
    <property type="entry name" value="CLPPROTEASEP"/>
</dbReference>
<comment type="similarity">
    <text evidence="1 6">Belongs to the peptidase S14 family.</text>
</comment>
<dbReference type="EMBL" id="JAME01000079">
    <property type="protein sequence ID" value="ETX26561.1"/>
    <property type="molecule type" value="Genomic_DNA"/>
</dbReference>
<keyword evidence="8" id="KW-1185">Reference proteome</keyword>
<dbReference type="GO" id="GO:0004176">
    <property type="term" value="F:ATP-dependent peptidase activity"/>
    <property type="evidence" value="ECO:0007669"/>
    <property type="project" value="InterPro"/>
</dbReference>
<evidence type="ECO:0000256" key="4">
    <source>
        <dbReference type="ARBA" id="ARBA00022801"/>
    </source>
</evidence>
<dbReference type="GO" id="GO:0009368">
    <property type="term" value="C:endopeptidase Clp complex"/>
    <property type="evidence" value="ECO:0007669"/>
    <property type="project" value="TreeGrafter"/>
</dbReference>
<reference evidence="7 8" key="1">
    <citation type="submission" date="2014-01" db="EMBL/GenBank/DDBJ databases">
        <title>Roseivivax isoporae LMG 25204 Genome Sequencing.</title>
        <authorList>
            <person name="Lai Q."/>
            <person name="Li G."/>
            <person name="Shao Z."/>
        </authorList>
    </citation>
    <scope>NUCLEOTIDE SEQUENCE [LARGE SCALE GENOMIC DNA]</scope>
    <source>
        <strain evidence="7 8">LMG 25204</strain>
    </source>
</reference>
<proteinExistence type="inferred from homology"/>
<dbReference type="AlphaFoldDB" id="X7F3A8"/>